<feature type="region of interest" description="Disordered" evidence="2">
    <location>
        <begin position="351"/>
        <end position="391"/>
    </location>
</feature>
<evidence type="ECO:0000259" key="3">
    <source>
        <dbReference type="PROSITE" id="PS50158"/>
    </source>
</evidence>
<sequence>MEKDETSLGPGPREKTSGCLCGKTKLGSIGDKPPPYCTPKITAPSAPKFKMTEMNTETAKSAKVSNEMEVFNERSNGAMVWLRSGNGITVKPIKMADMEAICKSLPSPQNPSKFVTILQTHTRYAHFTGADYRAVLARTLEADVTESMLITECPTLCYENDKISGTATASSPHEFFWEKSENHDTFFKELRIFPDKRMGNRQDLSFAANTKQKPKESASDFYLRFKKSWVEESKLLLNTEMRALFINTFLNNMQCKQAQLIRITTTNLFDMEIDALGKRVRELDSSGGFVAKTEAAMFTGQEVKGIQYGQGVEVKPRLVQPKNTRIVCYLCGRPGHKQRFCRSEGQRERGWIKRKFQMRQPQPQQGRDRPQPQQRGLTSAQYPTTWDNKQQ</sequence>
<accession>A0ABQ8L1W0</accession>
<evidence type="ECO:0000313" key="5">
    <source>
        <dbReference type="Proteomes" id="UP000830375"/>
    </source>
</evidence>
<reference evidence="4 5" key="1">
    <citation type="submission" date="2022-01" db="EMBL/GenBank/DDBJ databases">
        <title>A high-quality chromosome-level genome assembly of rohu carp, Labeo rohita.</title>
        <authorList>
            <person name="Arick M.A. II"/>
            <person name="Hsu C.-Y."/>
            <person name="Magbanua Z."/>
            <person name="Pechanova O."/>
            <person name="Grover C."/>
            <person name="Miller E."/>
            <person name="Thrash A."/>
            <person name="Ezzel L."/>
            <person name="Alam S."/>
            <person name="Benzie J."/>
            <person name="Hamilton M."/>
            <person name="Karsi A."/>
            <person name="Lawrence M.L."/>
            <person name="Peterson D.G."/>
        </authorList>
    </citation>
    <scope>NUCLEOTIDE SEQUENCE [LARGE SCALE GENOMIC DNA]</scope>
    <source>
        <strain evidence="5">BAU-BD-2019</strain>
        <tissue evidence="4">Blood</tissue>
    </source>
</reference>
<dbReference type="SMART" id="SM00343">
    <property type="entry name" value="ZnF_C2HC"/>
    <property type="match status" value="1"/>
</dbReference>
<feature type="region of interest" description="Disordered" evidence="2">
    <location>
        <begin position="1"/>
        <end position="22"/>
    </location>
</feature>
<name>A0ABQ8L1W0_LABRO</name>
<comment type="caution">
    <text evidence="4">The sequence shown here is derived from an EMBL/GenBank/DDBJ whole genome shotgun (WGS) entry which is preliminary data.</text>
</comment>
<evidence type="ECO:0000256" key="2">
    <source>
        <dbReference type="SAM" id="MobiDB-lite"/>
    </source>
</evidence>
<protein>
    <submittedName>
        <fullName evidence="4">Gag polyprotein</fullName>
    </submittedName>
</protein>
<keyword evidence="5" id="KW-1185">Reference proteome</keyword>
<dbReference type="PROSITE" id="PS50158">
    <property type="entry name" value="ZF_CCHC"/>
    <property type="match status" value="1"/>
</dbReference>
<keyword evidence="1" id="KW-0479">Metal-binding</keyword>
<evidence type="ECO:0000256" key="1">
    <source>
        <dbReference type="PROSITE-ProRule" id="PRU00047"/>
    </source>
</evidence>
<keyword evidence="1" id="KW-0862">Zinc</keyword>
<proteinExistence type="predicted"/>
<feature type="compositionally biased region" description="Basic and acidic residues" evidence="2">
    <location>
        <begin position="1"/>
        <end position="16"/>
    </location>
</feature>
<organism evidence="4 5">
    <name type="scientific">Labeo rohita</name>
    <name type="common">Indian major carp</name>
    <name type="synonym">Cyprinus rohita</name>
    <dbReference type="NCBI Taxonomy" id="84645"/>
    <lineage>
        <taxon>Eukaryota</taxon>
        <taxon>Metazoa</taxon>
        <taxon>Chordata</taxon>
        <taxon>Craniata</taxon>
        <taxon>Vertebrata</taxon>
        <taxon>Euteleostomi</taxon>
        <taxon>Actinopterygii</taxon>
        <taxon>Neopterygii</taxon>
        <taxon>Teleostei</taxon>
        <taxon>Ostariophysi</taxon>
        <taxon>Cypriniformes</taxon>
        <taxon>Cyprinidae</taxon>
        <taxon>Labeoninae</taxon>
        <taxon>Labeonini</taxon>
        <taxon>Labeo</taxon>
    </lineage>
</organism>
<dbReference type="EMBL" id="JACTAM010002832">
    <property type="protein sequence ID" value="KAI2642957.1"/>
    <property type="molecule type" value="Genomic_DNA"/>
</dbReference>
<evidence type="ECO:0000313" key="4">
    <source>
        <dbReference type="EMBL" id="KAI2642957.1"/>
    </source>
</evidence>
<feature type="compositionally biased region" description="Low complexity" evidence="2">
    <location>
        <begin position="358"/>
        <end position="375"/>
    </location>
</feature>
<gene>
    <name evidence="4" type="ORF">H4Q32_025393</name>
</gene>
<dbReference type="InterPro" id="IPR001878">
    <property type="entry name" value="Znf_CCHC"/>
</dbReference>
<feature type="domain" description="CCHC-type" evidence="3">
    <location>
        <begin position="328"/>
        <end position="343"/>
    </location>
</feature>
<feature type="compositionally biased region" description="Polar residues" evidence="2">
    <location>
        <begin position="376"/>
        <end position="391"/>
    </location>
</feature>
<dbReference type="Proteomes" id="UP000830375">
    <property type="component" value="Unassembled WGS sequence"/>
</dbReference>
<keyword evidence="1" id="KW-0863">Zinc-finger</keyword>